<evidence type="ECO:0000313" key="2">
    <source>
        <dbReference type="Proteomes" id="UP000765160"/>
    </source>
</evidence>
<organism evidence="1 2">
    <name type="scientific">Falsiroseomonas frigidaquae</name>
    <dbReference type="NCBI Taxonomy" id="487318"/>
    <lineage>
        <taxon>Bacteria</taxon>
        <taxon>Pseudomonadati</taxon>
        <taxon>Pseudomonadota</taxon>
        <taxon>Alphaproteobacteria</taxon>
        <taxon>Acetobacterales</taxon>
        <taxon>Roseomonadaceae</taxon>
        <taxon>Falsiroseomonas</taxon>
    </lineage>
</organism>
<accession>A0ABX1EYP5</accession>
<reference evidence="1 2" key="1">
    <citation type="submission" date="2020-03" db="EMBL/GenBank/DDBJ databases">
        <title>Roseomonas selenitidurans sp. nov. isolated from soil.</title>
        <authorList>
            <person name="Liu H."/>
        </authorList>
    </citation>
    <scope>NUCLEOTIDE SEQUENCE [LARGE SCALE GENOMIC DNA]</scope>
    <source>
        <strain evidence="1 2">JCM 15073</strain>
    </source>
</reference>
<protein>
    <recommendedName>
        <fullName evidence="3">Chaperone modulatory protein CbpM</fullName>
    </recommendedName>
</protein>
<gene>
    <name evidence="1" type="ORF">HB662_10320</name>
</gene>
<evidence type="ECO:0008006" key="3">
    <source>
        <dbReference type="Google" id="ProtNLM"/>
    </source>
</evidence>
<dbReference type="Proteomes" id="UP000765160">
    <property type="component" value="Unassembled WGS sequence"/>
</dbReference>
<evidence type="ECO:0000313" key="1">
    <source>
        <dbReference type="EMBL" id="NKE45174.1"/>
    </source>
</evidence>
<comment type="caution">
    <text evidence="1">The sequence shown here is derived from an EMBL/GenBank/DDBJ whole genome shotgun (WGS) entry which is preliminary data.</text>
</comment>
<keyword evidence="2" id="KW-1185">Reference proteome</keyword>
<dbReference type="EMBL" id="JAAVTX010000003">
    <property type="protein sequence ID" value="NKE45174.1"/>
    <property type="molecule type" value="Genomic_DNA"/>
</dbReference>
<proteinExistence type="predicted"/>
<name>A0ABX1EYP5_9PROT</name>
<sequence length="84" mass="9341">MMTLELVCARFQGLAPEELRGWVAAGYVRADAEGEALVFQEIDVARIGLILDLRETLALEEEPLALVLSLLDQIYALRRRLGEG</sequence>
<dbReference type="Gene3D" id="1.10.1660.10">
    <property type="match status" value="1"/>
</dbReference>
<dbReference type="RefSeq" id="WP_168049647.1">
    <property type="nucleotide sequence ID" value="NZ_JAATJR010000003.1"/>
</dbReference>